<dbReference type="AlphaFoldDB" id="A0A2G1QQ16"/>
<feature type="transmembrane region" description="Helical" evidence="6">
    <location>
        <begin position="367"/>
        <end position="388"/>
    </location>
</feature>
<keyword evidence="2" id="KW-0813">Transport</keyword>
<dbReference type="GO" id="GO:0005886">
    <property type="term" value="C:plasma membrane"/>
    <property type="evidence" value="ECO:0007669"/>
    <property type="project" value="TreeGrafter"/>
</dbReference>
<keyword evidence="5 6" id="KW-0472">Membrane</keyword>
<evidence type="ECO:0000256" key="6">
    <source>
        <dbReference type="SAM" id="Phobius"/>
    </source>
</evidence>
<dbReference type="EMBL" id="PDVP01000003">
    <property type="protein sequence ID" value="PHP67647.1"/>
    <property type="molecule type" value="Genomic_DNA"/>
</dbReference>
<evidence type="ECO:0000256" key="3">
    <source>
        <dbReference type="ARBA" id="ARBA00022692"/>
    </source>
</evidence>
<evidence type="ECO:0000256" key="4">
    <source>
        <dbReference type="ARBA" id="ARBA00022989"/>
    </source>
</evidence>
<dbReference type="SUPFAM" id="SSF103473">
    <property type="entry name" value="MFS general substrate transporter"/>
    <property type="match status" value="1"/>
</dbReference>
<feature type="transmembrane region" description="Helical" evidence="6">
    <location>
        <begin position="100"/>
        <end position="121"/>
    </location>
</feature>
<dbReference type="OrthoDB" id="9800416at2"/>
<feature type="transmembrane region" description="Helical" evidence="6">
    <location>
        <begin position="75"/>
        <end position="94"/>
    </location>
</feature>
<evidence type="ECO:0000313" key="9">
    <source>
        <dbReference type="Proteomes" id="UP000221168"/>
    </source>
</evidence>
<evidence type="ECO:0000313" key="8">
    <source>
        <dbReference type="EMBL" id="PHP67647.1"/>
    </source>
</evidence>
<organism evidence="8 9">
    <name type="scientific">Zhengella mangrovi</name>
    <dbReference type="NCBI Taxonomy" id="1982044"/>
    <lineage>
        <taxon>Bacteria</taxon>
        <taxon>Pseudomonadati</taxon>
        <taxon>Pseudomonadota</taxon>
        <taxon>Alphaproteobacteria</taxon>
        <taxon>Hyphomicrobiales</taxon>
        <taxon>Notoacmeibacteraceae</taxon>
        <taxon>Zhengella</taxon>
    </lineage>
</organism>
<dbReference type="Proteomes" id="UP000221168">
    <property type="component" value="Unassembled WGS sequence"/>
</dbReference>
<dbReference type="InterPro" id="IPR020846">
    <property type="entry name" value="MFS_dom"/>
</dbReference>
<feature type="transmembrane region" description="Helical" evidence="6">
    <location>
        <begin position="215"/>
        <end position="237"/>
    </location>
</feature>
<dbReference type="InterPro" id="IPR036259">
    <property type="entry name" value="MFS_trans_sf"/>
</dbReference>
<evidence type="ECO:0000256" key="1">
    <source>
        <dbReference type="ARBA" id="ARBA00004141"/>
    </source>
</evidence>
<dbReference type="CDD" id="cd17320">
    <property type="entry name" value="MFS_MdfA_MDR_like"/>
    <property type="match status" value="1"/>
</dbReference>
<keyword evidence="3 6" id="KW-0812">Transmembrane</keyword>
<proteinExistence type="predicted"/>
<sequence length="393" mass="41853">MSQALGRYVALYCGLLMSIGAFSIDISLPAIPVMVQELDEPYALVQWTVTIYMFTSAFGQLLWGPASDRFGRKAMLGGGLFLYFAGSVICVFAPDIATLLAGRGLQGFGASAAIVMSRAIIRDLYSGEELARNLALATMFFALGPIIAPFVGAGLAAALGWRAIFGALVAWSLVLIAMMVGVPETLKGRRPEALSPLSYWRNGLRLMRHPQSRRFTWVSIVSMTSMLLIIASAPRIYETTFGLTGLAFASFFAFHGIGIVIGQWGNRHVIRQFGVARAAVTGNIVLVVASSLILTASLTGLINPWLITALLILYATSYLVVYSNAAAMVLDPHGEIAGFATAFYGFASQIGSSTIVSALVVFNGGSIVSWAASLVGICLVCLALTASWRAPRT</sequence>
<gene>
    <name evidence="8" type="ORF">CSC94_08080</name>
</gene>
<feature type="transmembrane region" description="Helical" evidence="6">
    <location>
        <begin position="9"/>
        <end position="31"/>
    </location>
</feature>
<dbReference type="PANTHER" id="PTHR23502:SF132">
    <property type="entry name" value="POLYAMINE TRANSPORTER 2-RELATED"/>
    <property type="match status" value="1"/>
</dbReference>
<dbReference type="PROSITE" id="PS50850">
    <property type="entry name" value="MFS"/>
    <property type="match status" value="1"/>
</dbReference>
<comment type="caution">
    <text evidence="8">The sequence shown here is derived from an EMBL/GenBank/DDBJ whole genome shotgun (WGS) entry which is preliminary data.</text>
</comment>
<feature type="transmembrane region" description="Helical" evidence="6">
    <location>
        <begin position="43"/>
        <end position="63"/>
    </location>
</feature>
<evidence type="ECO:0000256" key="5">
    <source>
        <dbReference type="ARBA" id="ARBA00023136"/>
    </source>
</evidence>
<evidence type="ECO:0000259" key="7">
    <source>
        <dbReference type="PROSITE" id="PS50850"/>
    </source>
</evidence>
<feature type="transmembrane region" description="Helical" evidence="6">
    <location>
        <begin position="342"/>
        <end position="361"/>
    </location>
</feature>
<feature type="transmembrane region" description="Helical" evidence="6">
    <location>
        <begin position="133"/>
        <end position="157"/>
    </location>
</feature>
<feature type="transmembrane region" description="Helical" evidence="6">
    <location>
        <begin position="274"/>
        <end position="299"/>
    </location>
</feature>
<feature type="transmembrane region" description="Helical" evidence="6">
    <location>
        <begin position="163"/>
        <end position="182"/>
    </location>
</feature>
<dbReference type="GO" id="GO:1990961">
    <property type="term" value="P:xenobiotic detoxification by transmembrane export across the plasma membrane"/>
    <property type="evidence" value="ECO:0007669"/>
    <property type="project" value="TreeGrafter"/>
</dbReference>
<keyword evidence="4 6" id="KW-1133">Transmembrane helix</keyword>
<dbReference type="RefSeq" id="WP_099305716.1">
    <property type="nucleotide sequence ID" value="NZ_PDVP01000003.1"/>
</dbReference>
<feature type="transmembrane region" description="Helical" evidence="6">
    <location>
        <begin position="243"/>
        <end position="262"/>
    </location>
</feature>
<dbReference type="Gene3D" id="1.20.1720.10">
    <property type="entry name" value="Multidrug resistance protein D"/>
    <property type="match status" value="1"/>
</dbReference>
<keyword evidence="9" id="KW-1185">Reference proteome</keyword>
<evidence type="ECO:0000256" key="2">
    <source>
        <dbReference type="ARBA" id="ARBA00022448"/>
    </source>
</evidence>
<feature type="transmembrane region" description="Helical" evidence="6">
    <location>
        <begin position="305"/>
        <end position="330"/>
    </location>
</feature>
<protein>
    <recommendedName>
        <fullName evidence="7">Major facilitator superfamily (MFS) profile domain-containing protein</fullName>
    </recommendedName>
</protein>
<comment type="subcellular location">
    <subcellularLocation>
        <location evidence="1">Membrane</location>
        <topology evidence="1">Multi-pass membrane protein</topology>
    </subcellularLocation>
</comment>
<dbReference type="Pfam" id="PF07690">
    <property type="entry name" value="MFS_1"/>
    <property type="match status" value="1"/>
</dbReference>
<reference evidence="8 9" key="1">
    <citation type="submission" date="2017-10" db="EMBL/GenBank/DDBJ databases">
        <title>Sedimentibacterium mangrovi gen. nov., sp. nov., a novel member of family Phyllobacteriacea isolated from mangrove sediment.</title>
        <authorList>
            <person name="Liao H."/>
            <person name="Tian Y."/>
        </authorList>
    </citation>
    <scope>NUCLEOTIDE SEQUENCE [LARGE SCALE GENOMIC DNA]</scope>
    <source>
        <strain evidence="8 9">X9-2-2</strain>
    </source>
</reference>
<feature type="domain" description="Major facilitator superfamily (MFS) profile" evidence="7">
    <location>
        <begin position="9"/>
        <end position="393"/>
    </location>
</feature>
<name>A0A2G1QQ16_9HYPH</name>
<dbReference type="InterPro" id="IPR011701">
    <property type="entry name" value="MFS"/>
</dbReference>
<accession>A0A2G1QQ16</accession>
<dbReference type="PANTHER" id="PTHR23502">
    <property type="entry name" value="MAJOR FACILITATOR SUPERFAMILY"/>
    <property type="match status" value="1"/>
</dbReference>
<dbReference type="GO" id="GO:0022857">
    <property type="term" value="F:transmembrane transporter activity"/>
    <property type="evidence" value="ECO:0007669"/>
    <property type="project" value="InterPro"/>
</dbReference>